<gene>
    <name evidence="5" type="ORF">L228DRAFT_57827</name>
</gene>
<dbReference type="Pfam" id="PF04615">
    <property type="entry name" value="Utp14"/>
    <property type="match status" value="1"/>
</dbReference>
<feature type="compositionally biased region" description="Basic and acidic residues" evidence="4">
    <location>
        <begin position="40"/>
        <end position="59"/>
    </location>
</feature>
<evidence type="ECO:0000256" key="4">
    <source>
        <dbReference type="SAM" id="MobiDB-lite"/>
    </source>
</evidence>
<feature type="compositionally biased region" description="Basic residues" evidence="4">
    <location>
        <begin position="468"/>
        <end position="478"/>
    </location>
</feature>
<feature type="compositionally biased region" description="Basic and acidic residues" evidence="4">
    <location>
        <begin position="479"/>
        <end position="489"/>
    </location>
</feature>
<keyword evidence="3" id="KW-0539">Nucleus</keyword>
<feature type="compositionally biased region" description="Polar residues" evidence="4">
    <location>
        <begin position="246"/>
        <end position="261"/>
    </location>
</feature>
<comment type="subcellular location">
    <subcellularLocation>
        <location evidence="1">Nucleus</location>
        <location evidence="1">Nucleolus</location>
    </subcellularLocation>
</comment>
<evidence type="ECO:0000313" key="6">
    <source>
        <dbReference type="Proteomes" id="UP000076632"/>
    </source>
</evidence>
<keyword evidence="6" id="KW-1185">Reference proteome</keyword>
<feature type="compositionally biased region" description="Polar residues" evidence="4">
    <location>
        <begin position="27"/>
        <end position="39"/>
    </location>
</feature>
<feature type="compositionally biased region" description="Acidic residues" evidence="4">
    <location>
        <begin position="79"/>
        <end position="94"/>
    </location>
</feature>
<organism evidence="5 6">
    <name type="scientific">Xylona heveae (strain CBS 132557 / TC161)</name>
    <dbReference type="NCBI Taxonomy" id="1328760"/>
    <lineage>
        <taxon>Eukaryota</taxon>
        <taxon>Fungi</taxon>
        <taxon>Dikarya</taxon>
        <taxon>Ascomycota</taxon>
        <taxon>Pezizomycotina</taxon>
        <taxon>Xylonomycetes</taxon>
        <taxon>Xylonales</taxon>
        <taxon>Xylonaceae</taxon>
        <taxon>Xylona</taxon>
    </lineage>
</organism>
<feature type="compositionally biased region" description="Acidic residues" evidence="4">
    <location>
        <begin position="207"/>
        <end position="238"/>
    </location>
</feature>
<feature type="region of interest" description="Disordered" evidence="4">
    <location>
        <begin position="367"/>
        <end position="391"/>
    </location>
</feature>
<protein>
    <submittedName>
        <fullName evidence="5">Utp14-domain-containing protein</fullName>
    </submittedName>
</protein>
<evidence type="ECO:0000256" key="1">
    <source>
        <dbReference type="ARBA" id="ARBA00004604"/>
    </source>
</evidence>
<reference evidence="5 6" key="1">
    <citation type="journal article" date="2016" name="Fungal Biol.">
        <title>The genome of Xylona heveae provides a window into fungal endophytism.</title>
        <authorList>
            <person name="Gazis R."/>
            <person name="Kuo A."/>
            <person name="Riley R."/>
            <person name="LaButti K."/>
            <person name="Lipzen A."/>
            <person name="Lin J."/>
            <person name="Amirebrahimi M."/>
            <person name="Hesse C.N."/>
            <person name="Spatafora J.W."/>
            <person name="Henrissat B."/>
            <person name="Hainaut M."/>
            <person name="Grigoriev I.V."/>
            <person name="Hibbett D.S."/>
        </authorList>
    </citation>
    <scope>NUCLEOTIDE SEQUENCE [LARGE SCALE GENOMIC DNA]</scope>
    <source>
        <strain evidence="5 6">TC161</strain>
    </source>
</reference>
<feature type="compositionally biased region" description="Polar residues" evidence="4">
    <location>
        <begin position="804"/>
        <end position="815"/>
    </location>
</feature>
<feature type="compositionally biased region" description="Basic and acidic residues" evidence="4">
    <location>
        <begin position="526"/>
        <end position="566"/>
    </location>
</feature>
<dbReference type="GeneID" id="28901859"/>
<dbReference type="RefSeq" id="XP_018190441.1">
    <property type="nucleotide sequence ID" value="XM_018336722.1"/>
</dbReference>
<feature type="compositionally biased region" description="Polar residues" evidence="4">
    <location>
        <begin position="777"/>
        <end position="788"/>
    </location>
</feature>
<dbReference type="GO" id="GO:0006364">
    <property type="term" value="P:rRNA processing"/>
    <property type="evidence" value="ECO:0007669"/>
    <property type="project" value="InterPro"/>
</dbReference>
<dbReference type="GO" id="GO:0032040">
    <property type="term" value="C:small-subunit processome"/>
    <property type="evidence" value="ECO:0007669"/>
    <property type="project" value="InterPro"/>
</dbReference>
<feature type="compositionally biased region" description="Low complexity" evidence="4">
    <location>
        <begin position="10"/>
        <end position="19"/>
    </location>
</feature>
<dbReference type="AlphaFoldDB" id="A0A165IH34"/>
<dbReference type="FunCoup" id="A0A165IH34">
    <property type="interactions" value="771"/>
</dbReference>
<dbReference type="InParanoid" id="A0A165IH34"/>
<dbReference type="InterPro" id="IPR006709">
    <property type="entry name" value="SSU_processome_Utp14"/>
</dbReference>
<feature type="compositionally biased region" description="Acidic residues" evidence="4">
    <location>
        <begin position="103"/>
        <end position="123"/>
    </location>
</feature>
<dbReference type="PANTHER" id="PTHR14150">
    <property type="entry name" value="U3 SMALL NUCLEOLAR RNA-ASSOCIATED PROTEIN 14"/>
    <property type="match status" value="1"/>
</dbReference>
<dbReference type="Proteomes" id="UP000076632">
    <property type="component" value="Unassembled WGS sequence"/>
</dbReference>
<feature type="region of interest" description="Disordered" evidence="4">
    <location>
        <begin position="308"/>
        <end position="346"/>
    </location>
</feature>
<dbReference type="OMA" id="QVIEPMD"/>
<feature type="region of interest" description="Disordered" evidence="4">
    <location>
        <begin position="1"/>
        <end position="279"/>
    </location>
</feature>
<feature type="region of interest" description="Disordered" evidence="4">
    <location>
        <begin position="468"/>
        <end position="838"/>
    </location>
</feature>
<feature type="compositionally biased region" description="Polar residues" evidence="4">
    <location>
        <begin position="737"/>
        <end position="746"/>
    </location>
</feature>
<feature type="compositionally biased region" description="Acidic residues" evidence="4">
    <location>
        <begin position="572"/>
        <end position="590"/>
    </location>
</feature>
<dbReference type="PANTHER" id="PTHR14150:SF12">
    <property type="entry name" value="U3 SMALL NUCLEOLAR RNA-ASSOCIATED PROTEIN 14 HOMOLOG A"/>
    <property type="match status" value="1"/>
</dbReference>
<dbReference type="OrthoDB" id="277439at2759"/>
<evidence type="ECO:0000256" key="2">
    <source>
        <dbReference type="ARBA" id="ARBA00022553"/>
    </source>
</evidence>
<dbReference type="EMBL" id="KV407455">
    <property type="protein sequence ID" value="KZF24886.1"/>
    <property type="molecule type" value="Genomic_DNA"/>
</dbReference>
<feature type="compositionally biased region" description="Low complexity" evidence="4">
    <location>
        <begin position="193"/>
        <end position="206"/>
    </location>
</feature>
<accession>A0A165IH34</accession>
<feature type="compositionally biased region" description="Acidic residues" evidence="4">
    <location>
        <begin position="149"/>
        <end position="175"/>
    </location>
</feature>
<feature type="region of interest" description="Disordered" evidence="4">
    <location>
        <begin position="861"/>
        <end position="911"/>
    </location>
</feature>
<feature type="compositionally biased region" description="Basic and acidic residues" evidence="4">
    <location>
        <begin position="334"/>
        <end position="346"/>
    </location>
</feature>
<feature type="compositionally biased region" description="Acidic residues" evidence="4">
    <location>
        <begin position="820"/>
        <end position="831"/>
    </location>
</feature>
<keyword evidence="2" id="KW-0597">Phosphoprotein</keyword>
<name>A0A165IH34_XYLHT</name>
<proteinExistence type="predicted"/>
<evidence type="ECO:0000313" key="5">
    <source>
        <dbReference type="EMBL" id="KZF24886.1"/>
    </source>
</evidence>
<evidence type="ECO:0000256" key="3">
    <source>
        <dbReference type="ARBA" id="ARBA00023242"/>
    </source>
</evidence>
<dbReference type="STRING" id="1328760.A0A165IH34"/>
<sequence length="992" mass="109881">MPGRKWTSQPAAGPAAGRTRAPKNPQKRSLNAFSIASHQNPERMKVRPHRLGDIDEDNGRRKRQKLDGAGSNDYTQERSDDDGIDAEDGSDSEGNEWRLGQVDSDDDSDLDSEEAFGESDDDRFEGFTFRGSSSNKNSKKKKAPNADIDLNENEEDDAGSNGSDEDGDSLGEDAVDLATMLDNDEEESGSEQASKAKSSRKAAASDGEQESNEDSENSEEESDDEGSAFSMSDDEGQGEDLARLSALQSLVSNLPSGSTDQTNKRHQGTDAHESTAPSDYALNASQKLSIADLLPSVTDPGLKKSLKLLSSEQQKAPSKRNGIPGKLEAPLPKRQQDRLDREAAYEKSKETLDRWIDTVKHNRRAEHLSFPLADPSADAAQGRGRSLATTSTQPLTELESAIHEIMQQSGLADQNGKSEEDQIREFEELKANKLPLEEVQARRAELRKARELLFREESRAKRIKKIKSKSYRRVHRKQREREEQAERDALTAAGVEMSEDEAERVHRRRAEERMGGRHKSSKWAKGVKESGRAAWDDDARHGVTEMARRDDDLRRRIEGKTVRNESESGSDLSDEDDQISEGEDEEDSDEASAGRLRRQLDRADGEPTPDGNGRSIGSKLANMKFMQRAEAAQKLQNDAEAAQLRRELAGEETSSAEEDDDSAHVGRRKFGPASNVTTPLQKGTPRNEFEERLDSEDEPEEESKKEDDDVEIILDKESTHKPTSVQARKSATEQRLSRQPKNSTQLPDADTQENPWLVAPAKKTAAEHSAPVLGLNTGVSHPSKSGFGQSKGKPSAEKSGKSAPKSQASGKQQSAVVIGQEEDTSDSEDSEAGNPQLPFVLRNQDLVKKAFAGDEVVADFEDEKKQTAEDEDEKVVDNMLPGWGSWAGAGVSKKQEKRNKGRFLSKEEGIKKDQRKDAKLDRVIINEKRVKKNAKYLASSLPHPFETRQQYERSLRLPVGPEWTTKETFQSATKPRVMVKRGVITPMDRPTV</sequence>
<feature type="compositionally biased region" description="Basic and acidic residues" evidence="4">
    <location>
        <begin position="702"/>
        <end position="720"/>
    </location>
</feature>